<dbReference type="SUPFAM" id="SSF103473">
    <property type="entry name" value="MFS general substrate transporter"/>
    <property type="match status" value="1"/>
</dbReference>
<dbReference type="Proteomes" id="UP000004994">
    <property type="component" value="Unassembled WGS sequence"/>
</dbReference>
<keyword evidence="2" id="KW-0812">Transmembrane</keyword>
<organism evidence="3">
    <name type="scientific">Solanum lycopersicum</name>
    <name type="common">Tomato</name>
    <name type="synonym">Lycopersicon esculentum</name>
    <dbReference type="NCBI Taxonomy" id="4081"/>
    <lineage>
        <taxon>Eukaryota</taxon>
        <taxon>Viridiplantae</taxon>
        <taxon>Streptophyta</taxon>
        <taxon>Embryophyta</taxon>
        <taxon>Tracheophyta</taxon>
        <taxon>Spermatophyta</taxon>
        <taxon>Magnoliopsida</taxon>
        <taxon>eudicotyledons</taxon>
        <taxon>Gunneridae</taxon>
        <taxon>Pentapetalae</taxon>
        <taxon>asterids</taxon>
        <taxon>lamiids</taxon>
        <taxon>Solanales</taxon>
        <taxon>Solanaceae</taxon>
        <taxon>Solanoideae</taxon>
        <taxon>Solaneae</taxon>
        <taxon>Solanum</taxon>
        <taxon>Solanum subgen. Lycopersicon</taxon>
    </lineage>
</organism>
<evidence type="ECO:0000313" key="3">
    <source>
        <dbReference type="EnsemblPlants" id="Solyc00g090630.2.1"/>
    </source>
</evidence>
<accession>A0A494G9M1</accession>
<reference evidence="3" key="1">
    <citation type="journal article" date="2012" name="Nature">
        <title>The tomato genome sequence provides insights into fleshy fruit evolution.</title>
        <authorList>
            <consortium name="Tomato Genome Consortium"/>
        </authorList>
    </citation>
    <scope>NUCLEOTIDE SEQUENCE [LARGE SCALE GENOMIC DNA]</scope>
    <source>
        <strain evidence="3">cv. Heinz 1706</strain>
    </source>
</reference>
<evidence type="ECO:0000256" key="2">
    <source>
        <dbReference type="SAM" id="Phobius"/>
    </source>
</evidence>
<reference evidence="3" key="2">
    <citation type="submission" date="2019-04" db="UniProtKB">
        <authorList>
            <consortium name="EnsemblPlants"/>
        </authorList>
    </citation>
    <scope>IDENTIFICATION</scope>
    <source>
        <strain evidence="3">cv. Heinz 1706</strain>
    </source>
</reference>
<name>A0A494G9M1_SOLLC</name>
<evidence type="ECO:0000256" key="1">
    <source>
        <dbReference type="ARBA" id="ARBA00044504"/>
    </source>
</evidence>
<sequence length="152" mass="16562">MEVPRLGRKWAMVISALLMGASLIMYQLVDSIAANIGFNAMDLYNALLYAFTPEIFPAPFRGSASGMLSTLGRIAGIVSAGLVKLFVPFNACLLHQLPHPKCTTGLIHRVCSGLGRAGLGFPPLRSVSRRVQNRREGQYPDEWSAALLPYET</sequence>
<dbReference type="InterPro" id="IPR036259">
    <property type="entry name" value="MFS_trans_sf"/>
</dbReference>
<feature type="transmembrane region" description="Helical" evidence="2">
    <location>
        <begin position="12"/>
        <end position="29"/>
    </location>
</feature>
<evidence type="ECO:0000313" key="4">
    <source>
        <dbReference type="Proteomes" id="UP000004994"/>
    </source>
</evidence>
<protein>
    <recommendedName>
        <fullName evidence="5">Major facilitator superfamily (MFS) profile domain-containing protein</fullName>
    </recommendedName>
</protein>
<dbReference type="AlphaFoldDB" id="A0A494G9M1"/>
<proteinExistence type="inferred from homology"/>
<keyword evidence="4" id="KW-1185">Reference proteome</keyword>
<keyword evidence="2" id="KW-1133">Transmembrane helix</keyword>
<dbReference type="PaxDb" id="4081-Solyc00g090630.1.1"/>
<evidence type="ECO:0008006" key="5">
    <source>
        <dbReference type="Google" id="ProtNLM"/>
    </source>
</evidence>
<dbReference type="Gene3D" id="1.20.1250.20">
    <property type="entry name" value="MFS general substrate transporter like domains"/>
    <property type="match status" value="1"/>
</dbReference>
<dbReference type="InParanoid" id="A0A494G9M1"/>
<comment type="similarity">
    <text evidence="1">Belongs to the major facilitator superfamily. Phosphate:H(+) symporter (TC 2.A.1.9) family.</text>
</comment>
<dbReference type="EnsemblPlants" id="Solyc00g090630.2.1">
    <property type="protein sequence ID" value="Solyc00g090630.2.1"/>
    <property type="gene ID" value="Solyc00g090630.2"/>
</dbReference>
<keyword evidence="2" id="KW-0472">Membrane</keyword>
<dbReference type="Gramene" id="Solyc00g090630.2.1">
    <property type="protein sequence ID" value="Solyc00g090630.2.1"/>
    <property type="gene ID" value="Solyc00g090630.2"/>
</dbReference>